<dbReference type="InterPro" id="IPR008920">
    <property type="entry name" value="TF_FadR/GntR_C"/>
</dbReference>
<comment type="caution">
    <text evidence="5">The sequence shown here is derived from an EMBL/GenBank/DDBJ whole genome shotgun (WGS) entry which is preliminary data.</text>
</comment>
<evidence type="ECO:0000259" key="4">
    <source>
        <dbReference type="PROSITE" id="PS50949"/>
    </source>
</evidence>
<dbReference type="SUPFAM" id="SSF48008">
    <property type="entry name" value="GntR ligand-binding domain-like"/>
    <property type="match status" value="1"/>
</dbReference>
<dbReference type="EMBL" id="QSBM01000012">
    <property type="protein sequence ID" value="RGX27893.1"/>
    <property type="molecule type" value="Genomic_DNA"/>
</dbReference>
<keyword evidence="2" id="KW-0238">DNA-binding</keyword>
<dbReference type="PRINTS" id="PR00035">
    <property type="entry name" value="HTHGNTR"/>
</dbReference>
<name>A0A413FDA5_9FIRM</name>
<keyword evidence="1" id="KW-0805">Transcription regulation</keyword>
<evidence type="ECO:0000256" key="2">
    <source>
        <dbReference type="ARBA" id="ARBA00023125"/>
    </source>
</evidence>
<dbReference type="InterPro" id="IPR000524">
    <property type="entry name" value="Tscrpt_reg_HTH_GntR"/>
</dbReference>
<organism evidence="5 6">
    <name type="scientific">Enterocloster asparagiformis</name>
    <dbReference type="NCBI Taxonomy" id="333367"/>
    <lineage>
        <taxon>Bacteria</taxon>
        <taxon>Bacillati</taxon>
        <taxon>Bacillota</taxon>
        <taxon>Clostridia</taxon>
        <taxon>Lachnospirales</taxon>
        <taxon>Lachnospiraceae</taxon>
        <taxon>Enterocloster</taxon>
    </lineage>
</organism>
<dbReference type="InterPro" id="IPR011711">
    <property type="entry name" value="GntR_C"/>
</dbReference>
<dbReference type="PROSITE" id="PS50949">
    <property type="entry name" value="HTH_GNTR"/>
    <property type="match status" value="1"/>
</dbReference>
<dbReference type="Gene3D" id="1.20.120.530">
    <property type="entry name" value="GntR ligand-binding domain-like"/>
    <property type="match status" value="1"/>
</dbReference>
<dbReference type="SUPFAM" id="SSF46785">
    <property type="entry name" value="Winged helix' DNA-binding domain"/>
    <property type="match status" value="1"/>
</dbReference>
<accession>A0A413FDA5</accession>
<dbReference type="Gene3D" id="1.10.10.10">
    <property type="entry name" value="Winged helix-like DNA-binding domain superfamily/Winged helix DNA-binding domain"/>
    <property type="match status" value="1"/>
</dbReference>
<dbReference type="PANTHER" id="PTHR43537:SF5">
    <property type="entry name" value="UXU OPERON TRANSCRIPTIONAL REGULATOR"/>
    <property type="match status" value="1"/>
</dbReference>
<evidence type="ECO:0000313" key="6">
    <source>
        <dbReference type="Proteomes" id="UP000283880"/>
    </source>
</evidence>
<reference evidence="5 6" key="1">
    <citation type="submission" date="2018-08" db="EMBL/GenBank/DDBJ databases">
        <title>A genome reference for cultivated species of the human gut microbiota.</title>
        <authorList>
            <person name="Zou Y."/>
            <person name="Xue W."/>
            <person name="Luo G."/>
        </authorList>
    </citation>
    <scope>NUCLEOTIDE SEQUENCE [LARGE SCALE GENOMIC DNA]</scope>
    <source>
        <strain evidence="5 6">AF04-15</strain>
    </source>
</reference>
<dbReference type="CDD" id="cd07377">
    <property type="entry name" value="WHTH_GntR"/>
    <property type="match status" value="1"/>
</dbReference>
<dbReference type="AlphaFoldDB" id="A0A413FDA5"/>
<dbReference type="GO" id="GO:0003700">
    <property type="term" value="F:DNA-binding transcription factor activity"/>
    <property type="evidence" value="ECO:0007669"/>
    <property type="project" value="InterPro"/>
</dbReference>
<feature type="domain" description="HTH gntR-type" evidence="4">
    <location>
        <begin position="10"/>
        <end position="78"/>
    </location>
</feature>
<dbReference type="RefSeq" id="WP_007707975.1">
    <property type="nucleotide sequence ID" value="NZ_BAABXR010000003.1"/>
</dbReference>
<proteinExistence type="predicted"/>
<dbReference type="Pfam" id="PF00392">
    <property type="entry name" value="GntR"/>
    <property type="match status" value="1"/>
</dbReference>
<evidence type="ECO:0000256" key="3">
    <source>
        <dbReference type="ARBA" id="ARBA00023163"/>
    </source>
</evidence>
<dbReference type="GO" id="GO:0003677">
    <property type="term" value="F:DNA binding"/>
    <property type="evidence" value="ECO:0007669"/>
    <property type="project" value="UniProtKB-KW"/>
</dbReference>
<dbReference type="OrthoDB" id="9816541at2"/>
<dbReference type="Proteomes" id="UP000283880">
    <property type="component" value="Unassembled WGS sequence"/>
</dbReference>
<dbReference type="SMART" id="SM00895">
    <property type="entry name" value="FCD"/>
    <property type="match status" value="1"/>
</dbReference>
<evidence type="ECO:0000313" key="5">
    <source>
        <dbReference type="EMBL" id="RGX27893.1"/>
    </source>
</evidence>
<dbReference type="Pfam" id="PF07729">
    <property type="entry name" value="FCD"/>
    <property type="match status" value="1"/>
</dbReference>
<keyword evidence="3" id="KW-0804">Transcription</keyword>
<dbReference type="InterPro" id="IPR036388">
    <property type="entry name" value="WH-like_DNA-bd_sf"/>
</dbReference>
<gene>
    <name evidence="5" type="ORF">DWV29_16300</name>
</gene>
<dbReference type="PANTHER" id="PTHR43537">
    <property type="entry name" value="TRANSCRIPTIONAL REGULATOR, GNTR FAMILY"/>
    <property type="match status" value="1"/>
</dbReference>
<sequence length="242" mass="28069">MKKDIRIKKVSAADMVFDKMKEFILNGTWPLHEKVPSEGELAEAFGVNRLTVRIALQRLNALGILDTRVGDGTYVCSFDFDQHIHEISDFYMSPGLLEDVTEYRKAIQLECARLAVKRATEEELLELRSCCERFEKELDRYYTLTDPEKARESFIATVDIGLDFHTQLFKMAHNQLLGYSFSIAKGPIRLHMQRNASSRLNDRGSDQVNIWTKTYWAIYKAVEDRDYEECARQLKRLIASED</sequence>
<protein>
    <submittedName>
        <fullName evidence="5">FadR family transcriptional regulator</fullName>
    </submittedName>
</protein>
<dbReference type="InterPro" id="IPR036390">
    <property type="entry name" value="WH_DNA-bd_sf"/>
</dbReference>
<evidence type="ECO:0000256" key="1">
    <source>
        <dbReference type="ARBA" id="ARBA00023015"/>
    </source>
</evidence>
<dbReference type="SMART" id="SM00345">
    <property type="entry name" value="HTH_GNTR"/>
    <property type="match status" value="1"/>
</dbReference>